<sequence length="603" mass="68703">RQSLMESMTNALFDQQPNIQRIMVISGMGGSGKTQLVLRFLRAHSESSESSIRHGMVQRVRSLGLVYARNTTEEAMEVLSKPDGEISTDWAIVFDNCDNLNINISSFFPQCDHGSIIVTTRNPQLSLLSPDAHIAVGVMSPEEGSLALLKSALADSRPSESDIKHASAIAKELEYLPVALIQAGSFIKRQRCLHTYLDKLKRNRANILKRKAIGQRDRHYHCVYDTLEVTYPELTRQCQMLLGLLSFVNYSGFSLELVHRAAGNGFRFEPVDLRDRDEQFEETIRTLHEVFIPGMVWDEQFLDDLVEELEQYSLVTRVDVYNLPTLRMHCLVSAWAHDRLSDPDKEKYLSAIVRLLISGTSEDNQDIYEFILPHLDEIPSIWGALHVNDRFGLVKMLLHGRRIDDSARIVEHISSEVIERYGQRTLRSIPAFLLQADVYWKTSDEAKKQEADSIHIKTLGILLGLVPDDHPLILEALAQRAKSLYTMDIRGEAERIQRDILRRLQNSTSGDVDFTLKVMRDLAMTCADDQVKKYDEAMKLLVAVLKKRMEIDGENHWRTLEAEQGLAKFYLNAFVRDLYDSYKDGGVTTRASFEEGVLLCQNM</sequence>
<comment type="caution">
    <text evidence="1">The sequence shown here is derived from an EMBL/GenBank/DDBJ whole genome shotgun (WGS) entry which is preliminary data.</text>
</comment>
<gene>
    <name evidence="1" type="ORF">ACOLOM_LOCUS10238</name>
</gene>
<organism evidence="1 2">
    <name type="scientific">Acaulospora colombiana</name>
    <dbReference type="NCBI Taxonomy" id="27376"/>
    <lineage>
        <taxon>Eukaryota</taxon>
        <taxon>Fungi</taxon>
        <taxon>Fungi incertae sedis</taxon>
        <taxon>Mucoromycota</taxon>
        <taxon>Glomeromycotina</taxon>
        <taxon>Glomeromycetes</taxon>
        <taxon>Diversisporales</taxon>
        <taxon>Acaulosporaceae</taxon>
        <taxon>Acaulospora</taxon>
    </lineage>
</organism>
<proteinExistence type="predicted"/>
<accession>A0ACA9PG68</accession>
<reference evidence="1" key="1">
    <citation type="submission" date="2021-06" db="EMBL/GenBank/DDBJ databases">
        <authorList>
            <person name="Kallberg Y."/>
            <person name="Tangrot J."/>
            <person name="Rosling A."/>
        </authorList>
    </citation>
    <scope>NUCLEOTIDE SEQUENCE</scope>
    <source>
        <strain evidence="1">CL356</strain>
    </source>
</reference>
<keyword evidence="2" id="KW-1185">Reference proteome</keyword>
<protein>
    <submittedName>
        <fullName evidence="1">16591_t:CDS:1</fullName>
    </submittedName>
</protein>
<dbReference type="EMBL" id="CAJVPT010032308">
    <property type="protein sequence ID" value="CAG8700937.1"/>
    <property type="molecule type" value="Genomic_DNA"/>
</dbReference>
<name>A0ACA9PG68_9GLOM</name>
<feature type="non-terminal residue" evidence="1">
    <location>
        <position position="1"/>
    </location>
</feature>
<evidence type="ECO:0000313" key="2">
    <source>
        <dbReference type="Proteomes" id="UP000789525"/>
    </source>
</evidence>
<evidence type="ECO:0000313" key="1">
    <source>
        <dbReference type="EMBL" id="CAG8700937.1"/>
    </source>
</evidence>
<feature type="non-terminal residue" evidence="1">
    <location>
        <position position="603"/>
    </location>
</feature>
<dbReference type="Proteomes" id="UP000789525">
    <property type="component" value="Unassembled WGS sequence"/>
</dbReference>